<protein>
    <submittedName>
        <fullName evidence="1">Uncharacterized protein</fullName>
    </submittedName>
</protein>
<sequence length="158" mass="16573">MERCESSPALEEAFCKVAAAWTELRDLGSRWRYDMELQAGRGLVSGAHKPPAMDLEKALGIFAFETWVCGKSSLPAPSFAAVLQRAQELVEEDKSTKALAILPDSEVTPTTVACGMAVSAGLLAAGCVASAAGYPTLGAYVQKGAVYKVSGEGDAADW</sequence>
<dbReference type="AlphaFoldDB" id="A0AA36N9A2"/>
<reference evidence="1" key="1">
    <citation type="submission" date="2023-08" db="EMBL/GenBank/DDBJ databases">
        <authorList>
            <person name="Chen Y."/>
            <person name="Shah S."/>
            <person name="Dougan E. K."/>
            <person name="Thang M."/>
            <person name="Chan C."/>
        </authorList>
    </citation>
    <scope>NUCLEOTIDE SEQUENCE</scope>
</reference>
<comment type="caution">
    <text evidence="1">The sequence shown here is derived from an EMBL/GenBank/DDBJ whole genome shotgun (WGS) entry which is preliminary data.</text>
</comment>
<evidence type="ECO:0000313" key="2">
    <source>
        <dbReference type="Proteomes" id="UP001178507"/>
    </source>
</evidence>
<evidence type="ECO:0000313" key="1">
    <source>
        <dbReference type="EMBL" id="CAJ1403820.1"/>
    </source>
</evidence>
<name>A0AA36N9A2_9DINO</name>
<gene>
    <name evidence="1" type="ORF">EVOR1521_LOCUS26403</name>
</gene>
<dbReference type="Proteomes" id="UP001178507">
    <property type="component" value="Unassembled WGS sequence"/>
</dbReference>
<dbReference type="EMBL" id="CAUJNA010003511">
    <property type="protein sequence ID" value="CAJ1403820.1"/>
    <property type="molecule type" value="Genomic_DNA"/>
</dbReference>
<keyword evidence="2" id="KW-1185">Reference proteome</keyword>
<accession>A0AA36N9A2</accession>
<proteinExistence type="predicted"/>
<organism evidence="1 2">
    <name type="scientific">Effrenium voratum</name>
    <dbReference type="NCBI Taxonomy" id="2562239"/>
    <lineage>
        <taxon>Eukaryota</taxon>
        <taxon>Sar</taxon>
        <taxon>Alveolata</taxon>
        <taxon>Dinophyceae</taxon>
        <taxon>Suessiales</taxon>
        <taxon>Symbiodiniaceae</taxon>
        <taxon>Effrenium</taxon>
    </lineage>
</organism>